<dbReference type="InterPro" id="IPR004089">
    <property type="entry name" value="MCPsignal_dom"/>
</dbReference>
<reference evidence="5 6" key="1">
    <citation type="submission" date="2017-03" db="EMBL/GenBank/DDBJ databases">
        <title>Genome sequence of Clostridium hungatei DSM 14427.</title>
        <authorList>
            <person name="Poehlein A."/>
            <person name="Daniel R."/>
        </authorList>
    </citation>
    <scope>NUCLEOTIDE SEQUENCE [LARGE SCALE GENOMIC DNA]</scope>
    <source>
        <strain evidence="5 6">DSM 14427</strain>
    </source>
</reference>
<feature type="transmembrane region" description="Helical" evidence="3">
    <location>
        <begin position="12"/>
        <end position="32"/>
    </location>
</feature>
<dbReference type="GO" id="GO:0016020">
    <property type="term" value="C:membrane"/>
    <property type="evidence" value="ECO:0007669"/>
    <property type="project" value="InterPro"/>
</dbReference>
<evidence type="ECO:0000256" key="1">
    <source>
        <dbReference type="ARBA" id="ARBA00023224"/>
    </source>
</evidence>
<dbReference type="PROSITE" id="PS50111">
    <property type="entry name" value="CHEMOTAXIS_TRANSDUC_2"/>
    <property type="match status" value="1"/>
</dbReference>
<dbReference type="Gene3D" id="1.10.287.950">
    <property type="entry name" value="Methyl-accepting chemotaxis protein"/>
    <property type="match status" value="1"/>
</dbReference>
<keyword evidence="3" id="KW-0472">Membrane</keyword>
<accession>A0A1V4SQ66</accession>
<evidence type="ECO:0000256" key="3">
    <source>
        <dbReference type="SAM" id="Phobius"/>
    </source>
</evidence>
<dbReference type="RefSeq" id="WP_242656416.1">
    <property type="nucleotide sequence ID" value="NZ_MZGX01000002.1"/>
</dbReference>
<name>A0A1V4SQ66_RUMHU</name>
<keyword evidence="6" id="KW-1185">Reference proteome</keyword>
<dbReference type="STRING" id="48256.CLHUN_05230"/>
<keyword evidence="3" id="KW-0812">Transmembrane</keyword>
<dbReference type="Proteomes" id="UP000191554">
    <property type="component" value="Unassembled WGS sequence"/>
</dbReference>
<dbReference type="EMBL" id="MZGX01000002">
    <property type="protein sequence ID" value="OPX46048.1"/>
    <property type="molecule type" value="Genomic_DNA"/>
</dbReference>
<dbReference type="AlphaFoldDB" id="A0A1V4SQ66"/>
<feature type="transmembrane region" description="Helical" evidence="3">
    <location>
        <begin position="65"/>
        <end position="85"/>
    </location>
</feature>
<dbReference type="SMART" id="SM00283">
    <property type="entry name" value="MA"/>
    <property type="match status" value="1"/>
</dbReference>
<dbReference type="SUPFAM" id="SSF58104">
    <property type="entry name" value="Methyl-accepting chemotaxis protein (MCP) signaling domain"/>
    <property type="match status" value="1"/>
</dbReference>
<evidence type="ECO:0000256" key="2">
    <source>
        <dbReference type="PROSITE-ProRule" id="PRU00284"/>
    </source>
</evidence>
<organism evidence="5 6">
    <name type="scientific">Ruminiclostridium hungatei</name>
    <name type="common">Clostridium hungatei</name>
    <dbReference type="NCBI Taxonomy" id="48256"/>
    <lineage>
        <taxon>Bacteria</taxon>
        <taxon>Bacillati</taxon>
        <taxon>Bacillota</taxon>
        <taxon>Clostridia</taxon>
        <taxon>Eubacteriales</taxon>
        <taxon>Oscillospiraceae</taxon>
        <taxon>Ruminiclostridium</taxon>
    </lineage>
</organism>
<keyword evidence="1 2" id="KW-0807">Transducer</keyword>
<dbReference type="PANTHER" id="PTHR32089">
    <property type="entry name" value="METHYL-ACCEPTING CHEMOTAXIS PROTEIN MCPB"/>
    <property type="match status" value="1"/>
</dbReference>
<evidence type="ECO:0000313" key="6">
    <source>
        <dbReference type="Proteomes" id="UP000191554"/>
    </source>
</evidence>
<dbReference type="PANTHER" id="PTHR32089:SF112">
    <property type="entry name" value="LYSOZYME-LIKE PROTEIN-RELATED"/>
    <property type="match status" value="1"/>
</dbReference>
<dbReference type="Pfam" id="PF00015">
    <property type="entry name" value="MCPsignal"/>
    <property type="match status" value="1"/>
</dbReference>
<gene>
    <name evidence="5" type="primary">mcpB_1</name>
    <name evidence="5" type="ORF">CLHUN_05230</name>
</gene>
<evidence type="ECO:0000313" key="5">
    <source>
        <dbReference type="EMBL" id="OPX46048.1"/>
    </source>
</evidence>
<keyword evidence="3" id="KW-1133">Transmembrane helix</keyword>
<evidence type="ECO:0000259" key="4">
    <source>
        <dbReference type="PROSITE" id="PS50111"/>
    </source>
</evidence>
<feature type="domain" description="Methyl-accepting transducer" evidence="4">
    <location>
        <begin position="162"/>
        <end position="412"/>
    </location>
</feature>
<proteinExistence type="predicted"/>
<dbReference type="Gene3D" id="6.10.340.10">
    <property type="match status" value="1"/>
</dbReference>
<protein>
    <submittedName>
        <fullName evidence="5">Methyl-accepting chemotaxis protein McpB</fullName>
    </submittedName>
</protein>
<sequence>MKKMGMASKIVTLSIINSLVVAVINVGASVIMKNGMGGGDPASAVGAAQNGDPGGSGTLSFLPPAQVLIGLLISMLLGIVMSYIVGKVISKPIIRVTGITKKTAEFDLTEDISVEENFKSGDESREMAEALMSTRSALKKMAFRVKSISDALSSHSHSLSKTTEENVLSITQVVNTIAEVAEGNSSQAETIGNINLTLAEVAGVIDNISVEAAAGADKAVESLETIDEGQKAVDVQSQKMEENVRVTLETSASIGELSEMISQVSSTIEIITSIAEQTNLLALNAAIEAARAGEAGKGFSVVSDEIRKLAEESAKAAKVIIELTNATTQKTNKVVENINTANVLMNQQQQALSITQSAFVKIKSSYAGIVNSLKTTASEIENVNKKSKSISERTHDMAATAEESAASMQEISATGQEQLASIETIAQSSRELSELAGELDREIRIFRI</sequence>
<dbReference type="GO" id="GO:0007165">
    <property type="term" value="P:signal transduction"/>
    <property type="evidence" value="ECO:0007669"/>
    <property type="project" value="UniProtKB-KW"/>
</dbReference>
<comment type="caution">
    <text evidence="5">The sequence shown here is derived from an EMBL/GenBank/DDBJ whole genome shotgun (WGS) entry which is preliminary data.</text>
</comment>